<feature type="binding site" evidence="3">
    <location>
        <begin position="133"/>
        <end position="140"/>
    </location>
    <ligand>
        <name>substrate</name>
    </ligand>
</feature>
<gene>
    <name evidence="5" type="ORF">APAL1065_LOCUS26913</name>
</gene>
<organism evidence="5">
    <name type="scientific">Entomoneis paludosa</name>
    <dbReference type="NCBI Taxonomy" id="265537"/>
    <lineage>
        <taxon>Eukaryota</taxon>
        <taxon>Sar</taxon>
        <taxon>Stramenopiles</taxon>
        <taxon>Ochrophyta</taxon>
        <taxon>Bacillariophyta</taxon>
        <taxon>Bacillariophyceae</taxon>
        <taxon>Bacillariophycidae</taxon>
        <taxon>Entomoneidaceae</taxon>
        <taxon>Entomoneis</taxon>
    </lineage>
</organism>
<dbReference type="Gene3D" id="3.40.50.1240">
    <property type="entry name" value="Phosphoglycerate mutase-like"/>
    <property type="match status" value="1"/>
</dbReference>
<reference evidence="5" key="1">
    <citation type="submission" date="2021-01" db="EMBL/GenBank/DDBJ databases">
        <authorList>
            <person name="Corre E."/>
            <person name="Pelletier E."/>
            <person name="Niang G."/>
            <person name="Scheremetjew M."/>
            <person name="Finn R."/>
            <person name="Kale V."/>
            <person name="Holt S."/>
            <person name="Cochrane G."/>
            <person name="Meng A."/>
            <person name="Brown T."/>
            <person name="Cohen L."/>
        </authorList>
    </citation>
    <scope>NUCLEOTIDE SEQUENCE</scope>
    <source>
        <strain evidence="5">CCMP125</strain>
    </source>
</reference>
<dbReference type="PROSITE" id="PS00175">
    <property type="entry name" value="PG_MUTASE"/>
    <property type="match status" value="1"/>
</dbReference>
<dbReference type="InterPro" id="IPR029033">
    <property type="entry name" value="His_PPase_superfam"/>
</dbReference>
<dbReference type="PANTHER" id="PTHR48100">
    <property type="entry name" value="BROAD-SPECIFICITY PHOSPHATASE YOR283W-RELATED"/>
    <property type="match status" value="1"/>
</dbReference>
<protein>
    <recommendedName>
        <fullName evidence="6">Phosphoglycerate mutase (2,3-diphosphoglycerate-dependent)</fullName>
    </recommendedName>
</protein>
<dbReference type="InterPro" id="IPR013078">
    <property type="entry name" value="His_Pase_superF_clade-1"/>
</dbReference>
<evidence type="ECO:0000256" key="3">
    <source>
        <dbReference type="PIRSR" id="PIRSR613078-2"/>
    </source>
</evidence>
<dbReference type="EMBL" id="HBHT01040068">
    <property type="protein sequence ID" value="CAD9994515.1"/>
    <property type="molecule type" value="Transcribed_RNA"/>
</dbReference>
<dbReference type="CDD" id="cd07067">
    <property type="entry name" value="HP_PGM_like"/>
    <property type="match status" value="1"/>
</dbReference>
<dbReference type="InterPro" id="IPR050275">
    <property type="entry name" value="PGM_Phosphatase"/>
</dbReference>
<evidence type="ECO:0000256" key="4">
    <source>
        <dbReference type="SAM" id="SignalP"/>
    </source>
</evidence>
<dbReference type="GO" id="GO:0016791">
    <property type="term" value="F:phosphatase activity"/>
    <property type="evidence" value="ECO:0007669"/>
    <property type="project" value="TreeGrafter"/>
</dbReference>
<keyword evidence="4" id="KW-0732">Signal</keyword>
<evidence type="ECO:0000256" key="1">
    <source>
        <dbReference type="ARBA" id="ARBA00023152"/>
    </source>
</evidence>
<keyword evidence="1" id="KW-0324">Glycolysis</keyword>
<feature type="binding site" evidence="3">
    <location>
        <position position="186"/>
    </location>
    <ligand>
        <name>substrate</name>
    </ligand>
</feature>
<name>A0A7S3DXC7_9STRA</name>
<evidence type="ECO:0000313" key="5">
    <source>
        <dbReference type="EMBL" id="CAD9994515.1"/>
    </source>
</evidence>
<keyword evidence="2" id="KW-0413">Isomerase</keyword>
<dbReference type="PANTHER" id="PTHR48100:SF1">
    <property type="entry name" value="HISTIDINE PHOSPHATASE FAMILY PROTEIN-RELATED"/>
    <property type="match status" value="1"/>
</dbReference>
<dbReference type="SUPFAM" id="SSF53254">
    <property type="entry name" value="Phosphoglycerate mutase-like"/>
    <property type="match status" value="1"/>
</dbReference>
<accession>A0A7S3DXC7</accession>
<proteinExistence type="predicted"/>
<dbReference type="GO" id="GO:0005737">
    <property type="term" value="C:cytoplasm"/>
    <property type="evidence" value="ECO:0007669"/>
    <property type="project" value="TreeGrafter"/>
</dbReference>
<feature type="signal peptide" evidence="4">
    <location>
        <begin position="1"/>
        <end position="30"/>
    </location>
</feature>
<dbReference type="AlphaFoldDB" id="A0A7S3DXC7"/>
<sequence>MSTRQQGAPRSNMKLIRLAFTLLLIQCNSSWSLQAPLSCHCRNNANVCVARHHHSSRNDMEESLPPRWTIKNESIVNRRRLVCQSVLLGSIGGCLWSLPTRAIADESVSDPDYTVFSDLPPVQDGWVRLYLCRHGQTENNRLKLMQGAKVDAPLNDNGTEQAKRLGKALSLAAPVPEITFHSSLTRARQTASLAASQIIGPRRQSPPPLQTIPELGEIDFGSVDRAAVESVRAQMVATYTAWGLGQVDTKMAEDGESLVQILARVQIALQTLIAAAAACPSRSVAAVAHSVYLRLLLAVVQDLPLLQLSTLPQPNAGVNVIDFRIDESQGVNRIGAKSAVIGGILSQAPADFRYDLPMGRVLRTSEKRHLGELAT</sequence>
<dbReference type="Pfam" id="PF00300">
    <property type="entry name" value="His_Phos_1"/>
    <property type="match status" value="1"/>
</dbReference>
<dbReference type="InterPro" id="IPR001345">
    <property type="entry name" value="PG/BPGM_mutase_AS"/>
</dbReference>
<evidence type="ECO:0008006" key="6">
    <source>
        <dbReference type="Google" id="ProtNLM"/>
    </source>
</evidence>
<feature type="chain" id="PRO_5030758041" description="Phosphoglycerate mutase (2,3-diphosphoglycerate-dependent)" evidence="4">
    <location>
        <begin position="31"/>
        <end position="375"/>
    </location>
</feature>
<dbReference type="SMART" id="SM00855">
    <property type="entry name" value="PGAM"/>
    <property type="match status" value="1"/>
</dbReference>
<evidence type="ECO:0000256" key="2">
    <source>
        <dbReference type="ARBA" id="ARBA00023235"/>
    </source>
</evidence>